<evidence type="ECO:0000256" key="2">
    <source>
        <dbReference type="SAM" id="MobiDB-lite"/>
    </source>
</evidence>
<organism evidence="3 4">
    <name type="scientific">Streptomyces poriferorum</name>
    <dbReference type="NCBI Taxonomy" id="2798799"/>
    <lineage>
        <taxon>Bacteria</taxon>
        <taxon>Bacillati</taxon>
        <taxon>Actinomycetota</taxon>
        <taxon>Actinomycetes</taxon>
        <taxon>Kitasatosporales</taxon>
        <taxon>Streptomycetaceae</taxon>
        <taxon>Streptomyces</taxon>
    </lineage>
</organism>
<evidence type="ECO:0000313" key="4">
    <source>
        <dbReference type="Proteomes" id="UP001235744"/>
    </source>
</evidence>
<proteinExistence type="inferred from homology"/>
<gene>
    <name evidence="3" type="ORF">P8A19_21820</name>
</gene>
<dbReference type="Gene3D" id="3.30.300.20">
    <property type="match status" value="1"/>
</dbReference>
<dbReference type="Pfam" id="PF02566">
    <property type="entry name" value="OsmC"/>
    <property type="match status" value="1"/>
</dbReference>
<dbReference type="InterPro" id="IPR015946">
    <property type="entry name" value="KH_dom-like_a/b"/>
</dbReference>
<dbReference type="EMBL" id="CP120988">
    <property type="protein sequence ID" value="WLQ57907.1"/>
    <property type="molecule type" value="Genomic_DNA"/>
</dbReference>
<accession>A0ABY9IR90</accession>
<dbReference type="RefSeq" id="WP_306070743.1">
    <property type="nucleotide sequence ID" value="NZ_CP120988.1"/>
</dbReference>
<dbReference type="InterPro" id="IPR003718">
    <property type="entry name" value="OsmC/Ohr_fam"/>
</dbReference>
<dbReference type="NCBIfam" id="TIGR03561">
    <property type="entry name" value="organ_hyd_perox"/>
    <property type="match status" value="1"/>
</dbReference>
<dbReference type="PANTHER" id="PTHR33797:SF2">
    <property type="entry name" value="ORGANIC HYDROPEROXIDE RESISTANCE PROTEIN-LIKE"/>
    <property type="match status" value="1"/>
</dbReference>
<feature type="region of interest" description="Disordered" evidence="2">
    <location>
        <begin position="1"/>
        <end position="25"/>
    </location>
</feature>
<evidence type="ECO:0000256" key="1">
    <source>
        <dbReference type="ARBA" id="ARBA00007378"/>
    </source>
</evidence>
<reference evidence="3 4" key="1">
    <citation type="submission" date="2023-03" db="EMBL/GenBank/DDBJ databases">
        <title>Isolation and description of six Streptomyces strains from soil environments, able to metabolize different microbial glucans.</title>
        <authorList>
            <person name="Widen T."/>
            <person name="Larsbrink J."/>
        </authorList>
    </citation>
    <scope>NUCLEOTIDE SEQUENCE [LARGE SCALE GENOMIC DNA]</scope>
    <source>
        <strain evidence="3 4">Alt2</strain>
    </source>
</reference>
<dbReference type="Proteomes" id="UP001235744">
    <property type="component" value="Chromosome"/>
</dbReference>
<protein>
    <submittedName>
        <fullName evidence="3">Organic hydroperoxide resistance protein</fullName>
    </submittedName>
</protein>
<sequence length="144" mass="15041">MTKPLYTAEAHVTGGRAQGHGRTTDGRLEVDLRQPKELGGDGEGTNPEQLFAIGYAACFATVLSLVGRSRNLDADDAEVDARVALVPSETGAFGLAVGLDIALPSMGDAEQRADLVRTAHLMCPYSNATRGNIDVTLMVDGAAV</sequence>
<comment type="similarity">
    <text evidence="1">Belongs to the OsmC/Ohr family.</text>
</comment>
<dbReference type="InterPro" id="IPR019953">
    <property type="entry name" value="OHR"/>
</dbReference>
<keyword evidence="4" id="KW-1185">Reference proteome</keyword>
<name>A0ABY9IR90_9ACTN</name>
<dbReference type="Gene3D" id="2.20.25.10">
    <property type="match status" value="1"/>
</dbReference>
<dbReference type="SUPFAM" id="SSF82784">
    <property type="entry name" value="OsmC-like"/>
    <property type="match status" value="1"/>
</dbReference>
<dbReference type="PANTHER" id="PTHR33797">
    <property type="entry name" value="ORGANIC HYDROPEROXIDE RESISTANCE PROTEIN-LIKE"/>
    <property type="match status" value="1"/>
</dbReference>
<evidence type="ECO:0000313" key="3">
    <source>
        <dbReference type="EMBL" id="WLQ57907.1"/>
    </source>
</evidence>
<dbReference type="InterPro" id="IPR036102">
    <property type="entry name" value="OsmC/Ohrsf"/>
</dbReference>